<comment type="caution">
    <text evidence="1">The sequence shown here is derived from an EMBL/GenBank/DDBJ whole genome shotgun (WGS) entry which is preliminary data.</text>
</comment>
<gene>
    <name evidence="1" type="ORF">EFL95_03720</name>
</gene>
<dbReference type="Proteomes" id="UP000277094">
    <property type="component" value="Unassembled WGS sequence"/>
</dbReference>
<dbReference type="RefSeq" id="WP_123232731.1">
    <property type="nucleotide sequence ID" value="NZ_RJSG01000002.1"/>
</dbReference>
<reference evidence="1 2" key="1">
    <citation type="submission" date="2018-11" db="EMBL/GenBank/DDBJ databases">
        <authorList>
            <person name="Li F."/>
        </authorList>
    </citation>
    <scope>NUCLEOTIDE SEQUENCE [LARGE SCALE GENOMIC DNA]</scope>
    <source>
        <strain evidence="1 2">KIS18-7</strain>
    </source>
</reference>
<dbReference type="EMBL" id="RJSG01000002">
    <property type="protein sequence ID" value="RNL78232.1"/>
    <property type="molecule type" value="Genomic_DNA"/>
</dbReference>
<proteinExistence type="predicted"/>
<dbReference type="AlphaFoldDB" id="A0A3N0DRH9"/>
<accession>A0A3N0DRH9</accession>
<evidence type="ECO:0000313" key="1">
    <source>
        <dbReference type="EMBL" id="RNL78232.1"/>
    </source>
</evidence>
<name>A0A3N0DRH9_9ACTN</name>
<organism evidence="1 2">
    <name type="scientific">Nocardioides marmorisolisilvae</name>
    <dbReference type="NCBI Taxonomy" id="1542737"/>
    <lineage>
        <taxon>Bacteria</taxon>
        <taxon>Bacillati</taxon>
        <taxon>Actinomycetota</taxon>
        <taxon>Actinomycetes</taxon>
        <taxon>Propionibacteriales</taxon>
        <taxon>Nocardioidaceae</taxon>
        <taxon>Nocardioides</taxon>
    </lineage>
</organism>
<evidence type="ECO:0000313" key="2">
    <source>
        <dbReference type="Proteomes" id="UP000277094"/>
    </source>
</evidence>
<sequence>MPTPRHRALRQRSIIVSVLLVLLGSLVLTFASPGGPPFASAATEVSKTTCKKFDPNLVNGMCLKYTAKSGTGYTWIGSYKADNGKVFFCIDYLYDSRIVSSASVVDTNPLMNQLGKKIGAAEVAALNYLISTQAPNGSTGSDGKDAAIALIIREVMSDAIRPDGTVVYKPGLKVGGTVAAPTGGLSGSMLTIARSMWDDASRYRGPGTLVLDGGKQTQIELGDTQEYQVSVLSAGHHPIPGLKVSLACYGPITCPSSVTTKTSAVTVKVTPTAVGQASIKATTSAPSGNGELLRLDGWHTHGGSTAADNGVQRGWIGQRNRTAAEAKVETEIVKGTPTVTTRTSAPTALPGTSLADLVTVSGLPSGSTQQVTATLFGPFPSRPTAQSCTAEAKTGEVTFQVAKNGTFTTPTVKIDDPGYYVWTESMPGDDLANPVTTPCGIADETTVVERPKTLAPRRPTVHTVASSQHVRVGDPLRDLVDISGLTAKSEITVGWQLLGPVAPRSGSCARLSWSKAKVAASGSFKAPRDGRYLTTAVKVGVPGCFTYTEHVAATTTTTAVRTKPGEASETVLVTRPATPVVPEIPSGPASRGRR</sequence>
<dbReference type="OrthoDB" id="5240561at2"/>
<protein>
    <submittedName>
        <fullName evidence="1">Uncharacterized protein</fullName>
    </submittedName>
</protein>
<keyword evidence="2" id="KW-1185">Reference proteome</keyword>